<gene>
    <name evidence="6" type="ORF">scyTo_0006674</name>
</gene>
<sequence>MPSNGKNKGNLESTHIPYVPLHCWLSLDGGLLYAFVGPAAIIVLVNMLIGIIVFNKLMSRDGISDKSKKQRAGQASEARSGLMLKCSKCGVVSTTALSATITSNAMLVSSI</sequence>
<dbReference type="OrthoDB" id="8924555at2759"/>
<evidence type="ECO:0000256" key="1">
    <source>
        <dbReference type="ARBA" id="ARBA00004141"/>
    </source>
</evidence>
<evidence type="ECO:0000313" key="7">
    <source>
        <dbReference type="Proteomes" id="UP000288216"/>
    </source>
</evidence>
<name>A0A401PJA7_SCYTO</name>
<evidence type="ECO:0000256" key="3">
    <source>
        <dbReference type="ARBA" id="ARBA00022989"/>
    </source>
</evidence>
<dbReference type="Pfam" id="PF00002">
    <property type="entry name" value="7tm_2"/>
    <property type="match status" value="1"/>
</dbReference>
<dbReference type="Proteomes" id="UP000288216">
    <property type="component" value="Unassembled WGS sequence"/>
</dbReference>
<accession>A0A401PJA7</accession>
<dbReference type="OMA" id="IPYVPLH"/>
<evidence type="ECO:0000256" key="4">
    <source>
        <dbReference type="ARBA" id="ARBA00023136"/>
    </source>
</evidence>
<dbReference type="AlphaFoldDB" id="A0A401PJA7"/>
<keyword evidence="3 5" id="KW-1133">Transmembrane helix</keyword>
<evidence type="ECO:0000256" key="2">
    <source>
        <dbReference type="ARBA" id="ARBA00022692"/>
    </source>
</evidence>
<reference evidence="6 7" key="1">
    <citation type="journal article" date="2018" name="Nat. Ecol. Evol.">
        <title>Shark genomes provide insights into elasmobranch evolution and the origin of vertebrates.</title>
        <authorList>
            <person name="Hara Y"/>
            <person name="Yamaguchi K"/>
            <person name="Onimaru K"/>
            <person name="Kadota M"/>
            <person name="Koyanagi M"/>
            <person name="Keeley SD"/>
            <person name="Tatsumi K"/>
            <person name="Tanaka K"/>
            <person name="Motone F"/>
            <person name="Kageyama Y"/>
            <person name="Nozu R"/>
            <person name="Adachi N"/>
            <person name="Nishimura O"/>
            <person name="Nakagawa R"/>
            <person name="Tanegashima C"/>
            <person name="Kiyatake I"/>
            <person name="Matsumoto R"/>
            <person name="Murakumo K"/>
            <person name="Nishida K"/>
            <person name="Terakita A"/>
            <person name="Kuratani S"/>
            <person name="Sato K"/>
            <person name="Hyodo S Kuraku.S."/>
        </authorList>
    </citation>
    <scope>NUCLEOTIDE SEQUENCE [LARGE SCALE GENOMIC DNA]</scope>
</reference>
<comment type="subcellular location">
    <subcellularLocation>
        <location evidence="1">Membrane</location>
        <topology evidence="1">Multi-pass membrane protein</topology>
    </subcellularLocation>
</comment>
<keyword evidence="4 5" id="KW-0472">Membrane</keyword>
<comment type="caution">
    <text evidence="6">The sequence shown here is derived from an EMBL/GenBank/DDBJ whole genome shotgun (WGS) entry which is preliminary data.</text>
</comment>
<keyword evidence="2 5" id="KW-0812">Transmembrane</keyword>
<evidence type="ECO:0000313" key="6">
    <source>
        <dbReference type="EMBL" id="GCB73214.1"/>
    </source>
</evidence>
<protein>
    <submittedName>
        <fullName evidence="6">Uncharacterized protein</fullName>
    </submittedName>
</protein>
<dbReference type="GO" id="GO:0016020">
    <property type="term" value="C:membrane"/>
    <property type="evidence" value="ECO:0007669"/>
    <property type="project" value="UniProtKB-SubCell"/>
</dbReference>
<dbReference type="EMBL" id="BFAA01002292">
    <property type="protein sequence ID" value="GCB73214.1"/>
    <property type="molecule type" value="Genomic_DNA"/>
</dbReference>
<feature type="transmembrane region" description="Helical" evidence="5">
    <location>
        <begin position="31"/>
        <end position="54"/>
    </location>
</feature>
<dbReference type="InterPro" id="IPR000832">
    <property type="entry name" value="GPCR_2_secretin-like"/>
</dbReference>
<keyword evidence="7" id="KW-1185">Reference proteome</keyword>
<proteinExistence type="predicted"/>
<dbReference type="GO" id="GO:0004930">
    <property type="term" value="F:G protein-coupled receptor activity"/>
    <property type="evidence" value="ECO:0007669"/>
    <property type="project" value="InterPro"/>
</dbReference>
<organism evidence="6 7">
    <name type="scientific">Scyliorhinus torazame</name>
    <name type="common">Cloudy catshark</name>
    <name type="synonym">Catulus torazame</name>
    <dbReference type="NCBI Taxonomy" id="75743"/>
    <lineage>
        <taxon>Eukaryota</taxon>
        <taxon>Metazoa</taxon>
        <taxon>Chordata</taxon>
        <taxon>Craniata</taxon>
        <taxon>Vertebrata</taxon>
        <taxon>Chondrichthyes</taxon>
        <taxon>Elasmobranchii</taxon>
        <taxon>Galeomorphii</taxon>
        <taxon>Galeoidea</taxon>
        <taxon>Carcharhiniformes</taxon>
        <taxon>Scyliorhinidae</taxon>
        <taxon>Scyliorhinus</taxon>
    </lineage>
</organism>
<evidence type="ECO:0000256" key="5">
    <source>
        <dbReference type="SAM" id="Phobius"/>
    </source>
</evidence>
<dbReference type="Gene3D" id="1.20.1070.10">
    <property type="entry name" value="Rhodopsin 7-helix transmembrane proteins"/>
    <property type="match status" value="1"/>
</dbReference>
<dbReference type="STRING" id="75743.A0A401PJA7"/>